<evidence type="ECO:0000313" key="4">
    <source>
        <dbReference type="Proteomes" id="UP000657006"/>
    </source>
</evidence>
<dbReference type="Proteomes" id="UP000657006">
    <property type="component" value="Unassembled WGS sequence"/>
</dbReference>
<dbReference type="RefSeq" id="WP_249289518.1">
    <property type="nucleotide sequence ID" value="NZ_JACRSQ010000005.1"/>
</dbReference>
<dbReference type="GO" id="GO:0009103">
    <property type="term" value="P:lipopolysaccharide biosynthetic process"/>
    <property type="evidence" value="ECO:0007669"/>
    <property type="project" value="TreeGrafter"/>
</dbReference>
<name>A0A926DPQ9_9FIRM</name>
<dbReference type="PANTHER" id="PTHR46401:SF2">
    <property type="entry name" value="GLYCOSYLTRANSFERASE WBBK-RELATED"/>
    <property type="match status" value="1"/>
</dbReference>
<dbReference type="Pfam" id="PF13439">
    <property type="entry name" value="Glyco_transf_4"/>
    <property type="match status" value="1"/>
</dbReference>
<accession>A0A926DPQ9</accession>
<dbReference type="AlphaFoldDB" id="A0A926DPQ9"/>
<dbReference type="Gene3D" id="3.40.50.2000">
    <property type="entry name" value="Glycogen Phosphorylase B"/>
    <property type="match status" value="2"/>
</dbReference>
<sequence length="389" mass="44776">MFGGGSVGRIAVDCYRVLTNNDIESTIVYGRGVPPKDVTTYKIGNTAGIYLHVLLTRLFDACGYGSYFATKKLIRYLEEYNPDVIHMHNLHGYYINVFLLFDYLKKTNKRVIWTLHDCWSYTGHCPYYSLEKCEKWKTGCKKCIRKHEHPKSLFWDGSKRNYNDKRRSFCGVDRMTIVTPSQWLKREVQQSFLKEYPIEVINNGIDVNVFYPRDNSVREKYRIGDKFVILGVANVWGYPKGLDVFEYLADTLDFRKYQIIMVGLTEMQIKNIDKRILALKHTESVDELAELYSAADVFLNPTRCDNFPTTNLEAQACGTPVITFTGTGSPESVGCECGIIVEQNDLEGIKEAILECQKNPKSIEACVEHANNYKKEIAYTQYLELYMQG</sequence>
<evidence type="ECO:0000256" key="1">
    <source>
        <dbReference type="ARBA" id="ARBA00022679"/>
    </source>
</evidence>
<dbReference type="InterPro" id="IPR028098">
    <property type="entry name" value="Glyco_trans_4-like_N"/>
</dbReference>
<dbReference type="EMBL" id="JACRSQ010000005">
    <property type="protein sequence ID" value="MBC8542920.1"/>
    <property type="molecule type" value="Genomic_DNA"/>
</dbReference>
<proteinExistence type="predicted"/>
<keyword evidence="4" id="KW-1185">Reference proteome</keyword>
<organism evidence="3 4">
    <name type="scientific">Bianquea renquensis</name>
    <dbReference type="NCBI Taxonomy" id="2763661"/>
    <lineage>
        <taxon>Bacteria</taxon>
        <taxon>Bacillati</taxon>
        <taxon>Bacillota</taxon>
        <taxon>Clostridia</taxon>
        <taxon>Eubacteriales</taxon>
        <taxon>Bianqueaceae</taxon>
        <taxon>Bianquea</taxon>
    </lineage>
</organism>
<protein>
    <submittedName>
        <fullName evidence="3">Glycosyltransferase</fullName>
    </submittedName>
</protein>
<dbReference type="PANTHER" id="PTHR46401">
    <property type="entry name" value="GLYCOSYLTRANSFERASE WBBK-RELATED"/>
    <property type="match status" value="1"/>
</dbReference>
<comment type="caution">
    <text evidence="3">The sequence shown here is derived from an EMBL/GenBank/DDBJ whole genome shotgun (WGS) entry which is preliminary data.</text>
</comment>
<evidence type="ECO:0000259" key="2">
    <source>
        <dbReference type="Pfam" id="PF13439"/>
    </source>
</evidence>
<keyword evidence="1" id="KW-0808">Transferase</keyword>
<dbReference type="GO" id="GO:0016757">
    <property type="term" value="F:glycosyltransferase activity"/>
    <property type="evidence" value="ECO:0007669"/>
    <property type="project" value="TreeGrafter"/>
</dbReference>
<gene>
    <name evidence="3" type="ORF">H8730_05110</name>
</gene>
<evidence type="ECO:0000313" key="3">
    <source>
        <dbReference type="EMBL" id="MBC8542920.1"/>
    </source>
</evidence>
<dbReference type="SUPFAM" id="SSF53756">
    <property type="entry name" value="UDP-Glycosyltransferase/glycogen phosphorylase"/>
    <property type="match status" value="1"/>
</dbReference>
<feature type="domain" description="Glycosyltransferase subfamily 4-like N-terminal" evidence="2">
    <location>
        <begin position="7"/>
        <end position="208"/>
    </location>
</feature>
<dbReference type="Pfam" id="PF13692">
    <property type="entry name" value="Glyco_trans_1_4"/>
    <property type="match status" value="1"/>
</dbReference>
<reference evidence="3" key="1">
    <citation type="submission" date="2020-08" db="EMBL/GenBank/DDBJ databases">
        <title>Genome public.</title>
        <authorList>
            <person name="Liu C."/>
            <person name="Sun Q."/>
        </authorList>
    </citation>
    <scope>NUCLEOTIDE SEQUENCE</scope>
    <source>
        <strain evidence="3">NSJ-32</strain>
    </source>
</reference>